<evidence type="ECO:0000259" key="1">
    <source>
        <dbReference type="Pfam" id="PF13032"/>
    </source>
</evidence>
<sequence>MQLFGEVIEEITDGSDIALLTLAQNIRSACPDLNNTLLQPDTLAFDPRQPLSEHRLKGLRHLRLRTDLRDETSQHYSHRGEDEAGEIGVGSHFWRDPRRPRHYFSTARKPATAAGGSPRGSRVEAHWACTGRDKNKTYGMKHEIHQDVWNPQLLEIVIARHSLDDDPAAWAQQRYEATHSSDPLILPAALHLGHTVSKHILPAHLVEPLTEHDR</sequence>
<evidence type="ECO:0000313" key="3">
    <source>
        <dbReference type="Proteomes" id="UP000472335"/>
    </source>
</evidence>
<dbReference type="InterPro" id="IPR024996">
    <property type="entry name" value="RNaseH_pPIWI_RE"/>
</dbReference>
<reference evidence="2 3" key="1">
    <citation type="submission" date="2020-02" db="EMBL/GenBank/DDBJ databases">
        <title>Whole-genome analyses of novel actinobacteria.</title>
        <authorList>
            <person name="Sahin N."/>
            <person name="Gencbay T."/>
        </authorList>
    </citation>
    <scope>NUCLEOTIDE SEQUENCE [LARGE SCALE GENOMIC DNA]</scope>
    <source>
        <strain evidence="2 3">HC44</strain>
    </source>
</reference>
<gene>
    <name evidence="2" type="ORF">G5C60_06490</name>
</gene>
<dbReference type="Proteomes" id="UP000472335">
    <property type="component" value="Unassembled WGS sequence"/>
</dbReference>
<comment type="caution">
    <text evidence="2">The sequence shown here is derived from an EMBL/GenBank/DDBJ whole genome shotgun (WGS) entry which is preliminary data.</text>
</comment>
<feature type="domain" description="pPIWI-RE RNaseH" evidence="1">
    <location>
        <begin position="6"/>
        <end position="202"/>
    </location>
</feature>
<proteinExistence type="predicted"/>
<dbReference type="AlphaFoldDB" id="A0A6G4V073"/>
<protein>
    <submittedName>
        <fullName evidence="2">RNAseH domain-containing protein</fullName>
    </submittedName>
</protein>
<evidence type="ECO:0000313" key="2">
    <source>
        <dbReference type="EMBL" id="NGO07307.1"/>
    </source>
</evidence>
<dbReference type="Pfam" id="PF13032">
    <property type="entry name" value="RNaseH_pPIWI_RE"/>
    <property type="match status" value="1"/>
</dbReference>
<name>A0A6G4V073_9ACTN</name>
<keyword evidence="3" id="KW-1185">Reference proteome</keyword>
<dbReference type="RefSeq" id="WP_165255571.1">
    <property type="nucleotide sequence ID" value="NZ_JAAKZY010000013.1"/>
</dbReference>
<organism evidence="2 3">
    <name type="scientific">Streptomyces scabichelini</name>
    <dbReference type="NCBI Taxonomy" id="2711217"/>
    <lineage>
        <taxon>Bacteria</taxon>
        <taxon>Bacillati</taxon>
        <taxon>Actinomycetota</taxon>
        <taxon>Actinomycetes</taxon>
        <taxon>Kitasatosporales</taxon>
        <taxon>Streptomycetaceae</taxon>
        <taxon>Streptomyces</taxon>
    </lineage>
</organism>
<accession>A0A6G4V073</accession>
<dbReference type="EMBL" id="JAAKZY010000013">
    <property type="protein sequence ID" value="NGO07307.1"/>
    <property type="molecule type" value="Genomic_DNA"/>
</dbReference>